<dbReference type="InterPro" id="IPR012677">
    <property type="entry name" value="Nucleotide-bd_a/b_plait_sf"/>
</dbReference>
<dbReference type="Gene3D" id="3.30.70.330">
    <property type="match status" value="1"/>
</dbReference>
<dbReference type="Proteomes" id="UP000041254">
    <property type="component" value="Unassembled WGS sequence"/>
</dbReference>
<evidence type="ECO:0000313" key="6">
    <source>
        <dbReference type="EMBL" id="CEM07002.1"/>
    </source>
</evidence>
<dbReference type="SUPFAM" id="SSF54928">
    <property type="entry name" value="RNA-binding domain, RBD"/>
    <property type="match status" value="1"/>
</dbReference>
<keyword evidence="7" id="KW-1185">Reference proteome</keyword>
<dbReference type="GO" id="GO:0005654">
    <property type="term" value="C:nucleoplasm"/>
    <property type="evidence" value="ECO:0007669"/>
    <property type="project" value="TreeGrafter"/>
</dbReference>
<comment type="subcellular location">
    <subcellularLocation>
        <location evidence="1">Nucleus</location>
    </subcellularLocation>
</comment>
<dbReference type="SMART" id="SM00360">
    <property type="entry name" value="RRM"/>
    <property type="match status" value="1"/>
</dbReference>
<dbReference type="STRING" id="1169540.A0A0G4F438"/>
<sequence length="212" mass="23780">MGEREAEHDGNNSRENGAPGPQEGFGGRMSPPADVDSLFSIKIDPLPSHIDDDMLRQTFGKYGQVRDVYIPKVHGTSLAKGFAFVRYGSRDEVERILSEAAGDGGKLRTEGLGDISVEWAVARKTRDDRDRRGYDRDSRGTNGYYRNGPYERYDRYGGGRDDRDYRYNDRGNDRDSREYGYSRGGGEYDRGGNGHDRRGGGGHDDYGGRGRY</sequence>
<dbReference type="PROSITE" id="PS50102">
    <property type="entry name" value="RRM"/>
    <property type="match status" value="1"/>
</dbReference>
<evidence type="ECO:0000256" key="1">
    <source>
        <dbReference type="ARBA" id="ARBA00004123"/>
    </source>
</evidence>
<keyword evidence="2" id="KW-0539">Nucleus</keyword>
<feature type="region of interest" description="Disordered" evidence="4">
    <location>
        <begin position="1"/>
        <end position="33"/>
    </location>
</feature>
<dbReference type="EMBL" id="CDMY01000374">
    <property type="protein sequence ID" value="CEM07002.1"/>
    <property type="molecule type" value="Genomic_DNA"/>
</dbReference>
<evidence type="ECO:0000313" key="7">
    <source>
        <dbReference type="Proteomes" id="UP000041254"/>
    </source>
</evidence>
<evidence type="ECO:0000256" key="3">
    <source>
        <dbReference type="PROSITE-ProRule" id="PRU00176"/>
    </source>
</evidence>
<evidence type="ECO:0000256" key="4">
    <source>
        <dbReference type="SAM" id="MobiDB-lite"/>
    </source>
</evidence>
<reference evidence="6 7" key="1">
    <citation type="submission" date="2014-11" db="EMBL/GenBank/DDBJ databases">
        <authorList>
            <person name="Zhu J."/>
            <person name="Qi W."/>
            <person name="Song R."/>
        </authorList>
    </citation>
    <scope>NUCLEOTIDE SEQUENCE [LARGE SCALE GENOMIC DNA]</scope>
</reference>
<dbReference type="InterPro" id="IPR035979">
    <property type="entry name" value="RBD_domain_sf"/>
</dbReference>
<feature type="compositionally biased region" description="Basic and acidic residues" evidence="4">
    <location>
        <begin position="126"/>
        <end position="139"/>
    </location>
</feature>
<dbReference type="GO" id="GO:0010468">
    <property type="term" value="P:regulation of gene expression"/>
    <property type="evidence" value="ECO:0007669"/>
    <property type="project" value="TreeGrafter"/>
</dbReference>
<feature type="compositionally biased region" description="Basic and acidic residues" evidence="4">
    <location>
        <begin position="1"/>
        <end position="12"/>
    </location>
</feature>
<evidence type="ECO:0000256" key="2">
    <source>
        <dbReference type="ARBA" id="ARBA00023242"/>
    </source>
</evidence>
<gene>
    <name evidence="6" type="ORF">Vbra_4149</name>
</gene>
<feature type="region of interest" description="Disordered" evidence="4">
    <location>
        <begin position="126"/>
        <end position="212"/>
    </location>
</feature>
<dbReference type="InterPro" id="IPR000504">
    <property type="entry name" value="RRM_dom"/>
</dbReference>
<feature type="domain" description="RRM" evidence="5">
    <location>
        <begin position="39"/>
        <end position="122"/>
    </location>
</feature>
<dbReference type="PANTHER" id="PTHR48033:SF10">
    <property type="entry name" value="RNA-BINDING PROTEIN SQUID"/>
    <property type="match status" value="1"/>
</dbReference>
<dbReference type="AlphaFoldDB" id="A0A0G4F438"/>
<dbReference type="VEuPathDB" id="CryptoDB:Vbra_4149"/>
<dbReference type="OrthoDB" id="193499at2759"/>
<feature type="compositionally biased region" description="Basic and acidic residues" evidence="4">
    <location>
        <begin position="149"/>
        <end position="212"/>
    </location>
</feature>
<evidence type="ECO:0000259" key="5">
    <source>
        <dbReference type="PROSITE" id="PS50102"/>
    </source>
</evidence>
<keyword evidence="3" id="KW-0694">RNA-binding</keyword>
<accession>A0A0G4F438</accession>
<organism evidence="6 7">
    <name type="scientific">Vitrella brassicaformis (strain CCMP3155)</name>
    <dbReference type="NCBI Taxonomy" id="1169540"/>
    <lineage>
        <taxon>Eukaryota</taxon>
        <taxon>Sar</taxon>
        <taxon>Alveolata</taxon>
        <taxon>Colpodellida</taxon>
        <taxon>Vitrellaceae</taxon>
        <taxon>Vitrella</taxon>
    </lineage>
</organism>
<name>A0A0G4F438_VITBC</name>
<dbReference type="GO" id="GO:0000785">
    <property type="term" value="C:chromatin"/>
    <property type="evidence" value="ECO:0007669"/>
    <property type="project" value="TreeGrafter"/>
</dbReference>
<dbReference type="Pfam" id="PF00076">
    <property type="entry name" value="RRM_1"/>
    <property type="match status" value="1"/>
</dbReference>
<dbReference type="GO" id="GO:0003723">
    <property type="term" value="F:RNA binding"/>
    <property type="evidence" value="ECO:0007669"/>
    <property type="project" value="UniProtKB-UniRule"/>
</dbReference>
<dbReference type="PANTHER" id="PTHR48033">
    <property type="entry name" value="RNA-BINDING (RRM/RBD/RNP MOTIFS) FAMILY PROTEIN"/>
    <property type="match status" value="1"/>
</dbReference>
<dbReference type="InParanoid" id="A0A0G4F438"/>
<proteinExistence type="predicted"/>
<protein>
    <recommendedName>
        <fullName evidence="5">RRM domain-containing protein</fullName>
    </recommendedName>
</protein>